<accession>A0A9Q0L5L8</accession>
<dbReference type="SUPFAM" id="SSF49879">
    <property type="entry name" value="SMAD/FHA domain"/>
    <property type="match status" value="1"/>
</dbReference>
<feature type="compositionally biased region" description="Basic and acidic residues" evidence="1">
    <location>
        <begin position="366"/>
        <end position="376"/>
    </location>
</feature>
<dbReference type="Gene3D" id="2.60.200.20">
    <property type="match status" value="1"/>
</dbReference>
<feature type="compositionally biased region" description="Basic residues" evidence="1">
    <location>
        <begin position="176"/>
        <end position="186"/>
    </location>
</feature>
<dbReference type="PANTHER" id="PTHR23308">
    <property type="entry name" value="NUCLEAR INHIBITOR OF PROTEIN PHOSPHATASE-1"/>
    <property type="match status" value="1"/>
</dbReference>
<dbReference type="Pfam" id="PF00498">
    <property type="entry name" value="FHA"/>
    <property type="match status" value="1"/>
</dbReference>
<reference evidence="3" key="1">
    <citation type="journal article" date="2023" name="Plant J.">
        <title>The genome of the king protea, Protea cynaroides.</title>
        <authorList>
            <person name="Chang J."/>
            <person name="Duong T.A."/>
            <person name="Schoeman C."/>
            <person name="Ma X."/>
            <person name="Roodt D."/>
            <person name="Barker N."/>
            <person name="Li Z."/>
            <person name="Van de Peer Y."/>
            <person name="Mizrachi E."/>
        </authorList>
    </citation>
    <scope>NUCLEOTIDE SEQUENCE</scope>
    <source>
        <tissue evidence="3">Young leaves</tissue>
    </source>
</reference>
<comment type="caution">
    <text evidence="3">The sequence shown here is derived from an EMBL/GenBank/DDBJ whole genome shotgun (WGS) entry which is preliminary data.</text>
</comment>
<dbReference type="OrthoDB" id="687730at2759"/>
<feature type="compositionally biased region" description="Low complexity" evidence="1">
    <location>
        <begin position="481"/>
        <end position="490"/>
    </location>
</feature>
<feature type="region of interest" description="Disordered" evidence="1">
    <location>
        <begin position="425"/>
        <end position="499"/>
    </location>
</feature>
<name>A0A9Q0L5L8_9MAGN</name>
<dbReference type="PROSITE" id="PS50006">
    <property type="entry name" value="FHA_DOMAIN"/>
    <property type="match status" value="1"/>
</dbReference>
<dbReference type="InterPro" id="IPR000253">
    <property type="entry name" value="FHA_dom"/>
</dbReference>
<feature type="region of interest" description="Disordered" evidence="1">
    <location>
        <begin position="169"/>
        <end position="201"/>
    </location>
</feature>
<proteinExistence type="predicted"/>
<organism evidence="3 4">
    <name type="scientific">Protea cynaroides</name>
    <dbReference type="NCBI Taxonomy" id="273540"/>
    <lineage>
        <taxon>Eukaryota</taxon>
        <taxon>Viridiplantae</taxon>
        <taxon>Streptophyta</taxon>
        <taxon>Embryophyta</taxon>
        <taxon>Tracheophyta</taxon>
        <taxon>Spermatophyta</taxon>
        <taxon>Magnoliopsida</taxon>
        <taxon>Proteales</taxon>
        <taxon>Proteaceae</taxon>
        <taxon>Protea</taxon>
    </lineage>
</organism>
<evidence type="ECO:0000256" key="1">
    <source>
        <dbReference type="SAM" id="MobiDB-lite"/>
    </source>
</evidence>
<feature type="domain" description="FHA" evidence="2">
    <location>
        <begin position="28"/>
        <end position="78"/>
    </location>
</feature>
<dbReference type="InterPro" id="IPR050923">
    <property type="entry name" value="Cell_Proc_Reg/RNA_Proc"/>
</dbReference>
<gene>
    <name evidence="3" type="ORF">NE237_033031</name>
</gene>
<evidence type="ECO:0000313" key="3">
    <source>
        <dbReference type="EMBL" id="KAJ4982194.1"/>
    </source>
</evidence>
<keyword evidence="4" id="KW-1185">Reference proteome</keyword>
<dbReference type="EMBL" id="JAMYWD010000001">
    <property type="protein sequence ID" value="KAJ4982194.1"/>
    <property type="molecule type" value="Genomic_DNA"/>
</dbReference>
<evidence type="ECO:0000313" key="4">
    <source>
        <dbReference type="Proteomes" id="UP001141806"/>
    </source>
</evidence>
<protein>
    <recommendedName>
        <fullName evidence="2">FHA domain-containing protein</fullName>
    </recommendedName>
</protein>
<evidence type="ECO:0000259" key="2">
    <source>
        <dbReference type="PROSITE" id="PS50006"/>
    </source>
</evidence>
<feature type="region of interest" description="Disordered" evidence="1">
    <location>
        <begin position="281"/>
        <end position="304"/>
    </location>
</feature>
<dbReference type="SMART" id="SM00240">
    <property type="entry name" value="FHA"/>
    <property type="match status" value="1"/>
</dbReference>
<sequence>MDGPTLELIIEKGPREGETLVRKPGSVVRIGRLVKGNTFPIKDSGISSQHMLIECKAAKWVVSDLESSNGTLLNKVKLQALLTYDLRDGDMIKIGEYTSIKVKIVEEPKVDEGCKIAGSGASVEEVDGLGDRQNQVRRNPRRRARSKTVYNVEPIESDLALEECGEAKILPPLPKGRGRGRPRGRGRGAAASEIGALKDGELLESSEVQGIPGSSNLGPEISREHENVVTVGENRTGRAASKNKPAGSVSEFHKITDTSNLGRESCREADDVASVIQEKPSPVVARRRTRSSKKDGEYSVSVTGLPKIPESSSLGMESCKEPGNKVIVEEKRGGRVALGRNTVSEDEILAPVSVLASAAQLGGLNSEKDTCKESSRGPENVVAVEKNQTQQGGQKRMRASKNESEDETLAPVSVLVSDAQLGGLNSEKYTCKKSSRGPENVAAVEKNQTQRGAQKMMRASKNEPAATLRTRPSKDDDEPSDSVSVSVVPDSSERPNLSQEDCRELGNEVQVQDQAGKVALEGVKESEAVVQLGGSNSQKDASKELVNSSAIKENHAKVDYGKKLEKMTLGEWFDYMEIYLPKQIYDPSDKIILGMKERARKLNEYMSQQQNGKAKLPAV</sequence>
<dbReference type="AlphaFoldDB" id="A0A9Q0L5L8"/>
<dbReference type="InterPro" id="IPR008984">
    <property type="entry name" value="SMAD_FHA_dom_sf"/>
</dbReference>
<dbReference type="Proteomes" id="UP001141806">
    <property type="component" value="Unassembled WGS sequence"/>
</dbReference>
<feature type="region of interest" description="Disordered" evidence="1">
    <location>
        <begin position="365"/>
        <end position="412"/>
    </location>
</feature>